<gene>
    <name evidence="4" type="primary">ywrO</name>
    <name evidence="4" type="ORF">SPMU_29130</name>
</gene>
<dbReference type="Gene3D" id="3.40.50.360">
    <property type="match status" value="1"/>
</dbReference>
<dbReference type="InterPro" id="IPR051545">
    <property type="entry name" value="NAD(P)H_dehydrogenase_qn"/>
</dbReference>
<evidence type="ECO:0000313" key="5">
    <source>
        <dbReference type="Proteomes" id="UP000197783"/>
    </source>
</evidence>
<organism evidence="4 5">
    <name type="scientific">Sphingomonas mucosissima</name>
    <dbReference type="NCBI Taxonomy" id="370959"/>
    <lineage>
        <taxon>Bacteria</taxon>
        <taxon>Pseudomonadati</taxon>
        <taxon>Pseudomonadota</taxon>
        <taxon>Alphaproteobacteria</taxon>
        <taxon>Sphingomonadales</taxon>
        <taxon>Sphingomonadaceae</taxon>
        <taxon>Sphingomonas</taxon>
    </lineage>
</organism>
<dbReference type="InterPro" id="IPR003680">
    <property type="entry name" value="Flavodoxin_fold"/>
</dbReference>
<evidence type="ECO:0000256" key="1">
    <source>
        <dbReference type="ARBA" id="ARBA00006252"/>
    </source>
</evidence>
<dbReference type="GO" id="GO:0003955">
    <property type="term" value="F:NAD(P)H dehydrogenase (quinone) activity"/>
    <property type="evidence" value="ECO:0007669"/>
    <property type="project" value="TreeGrafter"/>
</dbReference>
<accession>A0A245ZFY3</accession>
<evidence type="ECO:0000259" key="3">
    <source>
        <dbReference type="Pfam" id="PF02525"/>
    </source>
</evidence>
<dbReference type="EMBL" id="NBBJ01000005">
    <property type="protein sequence ID" value="OWK28650.1"/>
    <property type="molecule type" value="Genomic_DNA"/>
</dbReference>
<dbReference type="Pfam" id="PF02525">
    <property type="entry name" value="Flavodoxin_2"/>
    <property type="match status" value="1"/>
</dbReference>
<name>A0A245ZFY3_9SPHN</name>
<dbReference type="OrthoDB" id="9798454at2"/>
<comment type="caution">
    <text evidence="4">The sequence shown here is derived from an EMBL/GenBank/DDBJ whole genome shotgun (WGS) entry which is preliminary data.</text>
</comment>
<evidence type="ECO:0000256" key="2">
    <source>
        <dbReference type="ARBA" id="ARBA00023002"/>
    </source>
</evidence>
<dbReference type="InterPro" id="IPR029039">
    <property type="entry name" value="Flavoprotein-like_sf"/>
</dbReference>
<dbReference type="Proteomes" id="UP000197783">
    <property type="component" value="Unassembled WGS sequence"/>
</dbReference>
<protein>
    <submittedName>
        <fullName evidence="4">General stress protein 14</fullName>
        <ecNumber evidence="4">1.6.99.-</ecNumber>
    </submittedName>
</protein>
<dbReference type="AlphaFoldDB" id="A0A245ZFY3"/>
<keyword evidence="2 4" id="KW-0560">Oxidoreductase</keyword>
<dbReference type="PANTHER" id="PTHR10204:SF34">
    <property type="entry name" value="NAD(P)H DEHYDROGENASE [QUINONE] 1 ISOFORM 1"/>
    <property type="match status" value="1"/>
</dbReference>
<dbReference type="SUPFAM" id="SSF52218">
    <property type="entry name" value="Flavoproteins"/>
    <property type="match status" value="1"/>
</dbReference>
<sequence length="192" mass="20824">MSCALVVMAHPDATSLTRSVSIEIIAAFKDHGISAELADLAAEGFDPVFGPADRNAFAAGSPTPDDVRVEQQRIDHADNLVLVYPVYWWSMPALLKGWIDRVFVSGWAFDADPEQGLVKKLRRLKVHLIALAGADAATYAKYGYRQAMQAQIDQGIFGYCGATVATSELFTADHADFAILPQQAAQSIINNL</sequence>
<reference evidence="4 5" key="1">
    <citation type="submission" date="2017-03" db="EMBL/GenBank/DDBJ databases">
        <title>Genome sequence of Sphingomonas mucosissima DSM 17494.</title>
        <authorList>
            <person name="Poehlein A."/>
            <person name="Wuebbeler J.H."/>
            <person name="Steinbuechel A."/>
            <person name="Daniel R."/>
        </authorList>
    </citation>
    <scope>NUCLEOTIDE SEQUENCE [LARGE SCALE GENOMIC DNA]</scope>
    <source>
        <strain evidence="4 5">DSM 17494</strain>
    </source>
</reference>
<proteinExistence type="inferred from homology"/>
<dbReference type="GO" id="GO:0005829">
    <property type="term" value="C:cytosol"/>
    <property type="evidence" value="ECO:0007669"/>
    <property type="project" value="TreeGrafter"/>
</dbReference>
<feature type="domain" description="Flavodoxin-like fold" evidence="3">
    <location>
        <begin position="5"/>
        <end position="176"/>
    </location>
</feature>
<keyword evidence="5" id="KW-1185">Reference proteome</keyword>
<dbReference type="PANTHER" id="PTHR10204">
    <property type="entry name" value="NAD P H OXIDOREDUCTASE-RELATED"/>
    <property type="match status" value="1"/>
</dbReference>
<evidence type="ECO:0000313" key="4">
    <source>
        <dbReference type="EMBL" id="OWK28650.1"/>
    </source>
</evidence>
<dbReference type="EC" id="1.6.99.-" evidence="4"/>
<comment type="similarity">
    <text evidence="1">Belongs to the NAD(P)H dehydrogenase (quinone) family.</text>
</comment>